<sequence>MSSKHILGAAFCVACTLGSAVAASHANPWATSDDEVTSQYHEANQARSIGTPGEDEMKGVMVRRASGKLGGSASERSGGGGHGGGHGRR</sequence>
<comment type="caution">
    <text evidence="3">The sequence shown here is derived from an EMBL/GenBank/DDBJ whole genome shotgun (WGS) entry which is preliminary data.</text>
</comment>
<proteinExistence type="predicted"/>
<evidence type="ECO:0000256" key="2">
    <source>
        <dbReference type="SAM" id="SignalP"/>
    </source>
</evidence>
<feature type="chain" id="PRO_5004556597" description="DUF4148 domain-containing protein" evidence="2">
    <location>
        <begin position="23"/>
        <end position="89"/>
    </location>
</feature>
<dbReference type="Proteomes" id="UP000015347">
    <property type="component" value="Unassembled WGS sequence"/>
</dbReference>
<name>S9SKM2_9RHOB</name>
<evidence type="ECO:0000313" key="4">
    <source>
        <dbReference type="Proteomes" id="UP000015347"/>
    </source>
</evidence>
<dbReference type="AlphaFoldDB" id="S9SKM2"/>
<organism evidence="3 4">
    <name type="scientific">Salipiger mucosus DSM 16094</name>
    <dbReference type="NCBI Taxonomy" id="1123237"/>
    <lineage>
        <taxon>Bacteria</taxon>
        <taxon>Pseudomonadati</taxon>
        <taxon>Pseudomonadota</taxon>
        <taxon>Alphaproteobacteria</taxon>
        <taxon>Rhodobacterales</taxon>
        <taxon>Roseobacteraceae</taxon>
        <taxon>Salipiger</taxon>
    </lineage>
</organism>
<feature type="compositionally biased region" description="Gly residues" evidence="1">
    <location>
        <begin position="77"/>
        <end position="89"/>
    </location>
</feature>
<dbReference type="RefSeq" id="WP_020042447.1">
    <property type="nucleotide sequence ID" value="NZ_KE557273.1"/>
</dbReference>
<evidence type="ECO:0008006" key="5">
    <source>
        <dbReference type="Google" id="ProtNLM"/>
    </source>
</evidence>
<feature type="signal peptide" evidence="2">
    <location>
        <begin position="1"/>
        <end position="22"/>
    </location>
</feature>
<keyword evidence="4" id="KW-1185">Reference proteome</keyword>
<evidence type="ECO:0000313" key="3">
    <source>
        <dbReference type="EMBL" id="EPX86929.1"/>
    </source>
</evidence>
<keyword evidence="2" id="KW-0732">Signal</keyword>
<feature type="compositionally biased region" description="Polar residues" evidence="1">
    <location>
        <begin position="37"/>
        <end position="48"/>
    </location>
</feature>
<accession>S9SKM2</accession>
<dbReference type="EMBL" id="APVH01000003">
    <property type="protein sequence ID" value="EPX86929.1"/>
    <property type="molecule type" value="Genomic_DNA"/>
</dbReference>
<evidence type="ECO:0000256" key="1">
    <source>
        <dbReference type="SAM" id="MobiDB-lite"/>
    </source>
</evidence>
<dbReference type="HOGENOM" id="CLU_2452861_0_0_5"/>
<feature type="region of interest" description="Disordered" evidence="1">
    <location>
        <begin position="30"/>
        <end position="89"/>
    </location>
</feature>
<gene>
    <name evidence="3" type="ORF">Salmuc_01581</name>
</gene>
<dbReference type="OrthoDB" id="7876576at2"/>
<dbReference type="eggNOG" id="ENOG5033DJA">
    <property type="taxonomic scope" value="Bacteria"/>
</dbReference>
<protein>
    <recommendedName>
        <fullName evidence="5">DUF4148 domain-containing protein</fullName>
    </recommendedName>
</protein>
<reference evidence="4" key="1">
    <citation type="journal article" date="2014" name="Stand. Genomic Sci.">
        <title>Genome sequence of the exopolysaccharide-producing Salipiger mucosus type strain (DSM 16094(T)), a moderately halophilic member of the Roseobacter clade.</title>
        <authorList>
            <person name="Riedel T."/>
            <person name="Spring S."/>
            <person name="Fiebig A."/>
            <person name="Petersen J."/>
            <person name="Kyrpides N.C."/>
            <person name="Goker M."/>
            <person name="Klenk H.P."/>
        </authorList>
    </citation>
    <scope>NUCLEOTIDE SEQUENCE [LARGE SCALE GENOMIC DNA]</scope>
    <source>
        <strain evidence="4">DSM 16094</strain>
    </source>
</reference>